<evidence type="ECO:0000256" key="1">
    <source>
        <dbReference type="ARBA" id="ARBA00023002"/>
    </source>
</evidence>
<dbReference type="PANTHER" id="PTHR10366:SF564">
    <property type="entry name" value="STEROL-4-ALPHA-CARBOXYLATE 3-DEHYDROGENASE, DECARBOXYLATING"/>
    <property type="match status" value="1"/>
</dbReference>
<keyword evidence="5" id="KW-1185">Reference proteome</keyword>
<sequence>MKVLLTGGSGFIASHCLEALLKHGHEVVTTVRSPAKGQALVDTFKGQNVSYTVVNDIAALNAFDEAVISEPPFEAVVHTASPFHYEVKDAKKDMLDPAILGTTGILESIRKSAKAVKKVVITSSFAAILNPSSPPKVYNETIWNEMTMDEALTTDDPQAVYRASKTFAERAAWEFVAREKPNFTLTVLNPPMVYGPVRHALSSLEDLNTSSKRILNLILGRPRGMVSSPIYVDVRDLAEAHALAITIPEAAGQRILVTAGLATEGLMGDIVRRTFPGYAQNLSPDLSNTLPAYEIDSSKSIRLLKIKYRDVEDTVVDTVKSLQALGA</sequence>
<dbReference type="OrthoDB" id="2735536at2759"/>
<dbReference type="SUPFAM" id="SSF51735">
    <property type="entry name" value="NAD(P)-binding Rossmann-fold domains"/>
    <property type="match status" value="1"/>
</dbReference>
<dbReference type="RefSeq" id="XP_013261393.1">
    <property type="nucleotide sequence ID" value="XM_013405939.1"/>
</dbReference>
<evidence type="ECO:0000313" key="4">
    <source>
        <dbReference type="EMBL" id="KEF58803.1"/>
    </source>
</evidence>
<dbReference type="FunFam" id="3.40.50.720:FF:000191">
    <property type="entry name" value="Methylglyoxal reductase (NADPH-dependent)"/>
    <property type="match status" value="1"/>
</dbReference>
<dbReference type="HOGENOM" id="CLU_007383_9_2_1"/>
<comment type="caution">
    <text evidence="4">The sequence shown here is derived from an EMBL/GenBank/DDBJ whole genome shotgun (WGS) entry which is preliminary data.</text>
</comment>
<evidence type="ECO:0000313" key="5">
    <source>
        <dbReference type="Proteomes" id="UP000027920"/>
    </source>
</evidence>
<dbReference type="CDD" id="cd05227">
    <property type="entry name" value="AR_SDR_e"/>
    <property type="match status" value="1"/>
</dbReference>
<dbReference type="VEuPathDB" id="FungiDB:A1O9_03646"/>
<dbReference type="PANTHER" id="PTHR10366">
    <property type="entry name" value="NAD DEPENDENT EPIMERASE/DEHYDRATASE"/>
    <property type="match status" value="1"/>
</dbReference>
<evidence type="ECO:0000259" key="3">
    <source>
        <dbReference type="Pfam" id="PF01370"/>
    </source>
</evidence>
<comment type="similarity">
    <text evidence="2">Belongs to the NAD(P)-dependent epimerase/dehydratase family. Dihydroflavonol-4-reductase subfamily.</text>
</comment>
<evidence type="ECO:0000256" key="2">
    <source>
        <dbReference type="ARBA" id="ARBA00023445"/>
    </source>
</evidence>
<dbReference type="AlphaFoldDB" id="A0A072PHP6"/>
<protein>
    <submittedName>
        <fullName evidence="4">Dihydroflavonol-4-reductase</fullName>
    </submittedName>
</protein>
<gene>
    <name evidence="4" type="ORF">A1O9_03646</name>
</gene>
<dbReference type="Proteomes" id="UP000027920">
    <property type="component" value="Unassembled WGS sequence"/>
</dbReference>
<dbReference type="Pfam" id="PF01370">
    <property type="entry name" value="Epimerase"/>
    <property type="match status" value="1"/>
</dbReference>
<dbReference type="GO" id="GO:0016616">
    <property type="term" value="F:oxidoreductase activity, acting on the CH-OH group of donors, NAD or NADP as acceptor"/>
    <property type="evidence" value="ECO:0007669"/>
    <property type="project" value="TreeGrafter"/>
</dbReference>
<name>A0A072PHP6_9EURO</name>
<dbReference type="InterPro" id="IPR050425">
    <property type="entry name" value="NAD(P)_dehydrat-like"/>
</dbReference>
<keyword evidence="1" id="KW-0560">Oxidoreductase</keyword>
<proteinExistence type="inferred from homology"/>
<dbReference type="Gene3D" id="3.40.50.720">
    <property type="entry name" value="NAD(P)-binding Rossmann-like Domain"/>
    <property type="match status" value="1"/>
</dbReference>
<dbReference type="GeneID" id="25278580"/>
<accession>A0A072PHP6</accession>
<dbReference type="STRING" id="1182545.A0A072PHP6"/>
<feature type="domain" description="NAD-dependent epimerase/dehydratase" evidence="3">
    <location>
        <begin position="3"/>
        <end position="252"/>
    </location>
</feature>
<dbReference type="InterPro" id="IPR036291">
    <property type="entry name" value="NAD(P)-bd_dom_sf"/>
</dbReference>
<dbReference type="InterPro" id="IPR001509">
    <property type="entry name" value="Epimerase_deHydtase"/>
</dbReference>
<dbReference type="EMBL" id="AMGV01000003">
    <property type="protein sequence ID" value="KEF58803.1"/>
    <property type="molecule type" value="Genomic_DNA"/>
</dbReference>
<reference evidence="4 5" key="1">
    <citation type="submission" date="2013-03" db="EMBL/GenBank/DDBJ databases">
        <title>The Genome Sequence of Exophiala aquamarina CBS 119918.</title>
        <authorList>
            <consortium name="The Broad Institute Genomics Platform"/>
            <person name="Cuomo C."/>
            <person name="de Hoog S."/>
            <person name="Gorbushina A."/>
            <person name="Walker B."/>
            <person name="Young S.K."/>
            <person name="Zeng Q."/>
            <person name="Gargeya S."/>
            <person name="Fitzgerald M."/>
            <person name="Haas B."/>
            <person name="Abouelleil A."/>
            <person name="Allen A.W."/>
            <person name="Alvarado L."/>
            <person name="Arachchi H.M."/>
            <person name="Berlin A.M."/>
            <person name="Chapman S.B."/>
            <person name="Gainer-Dewar J."/>
            <person name="Goldberg J."/>
            <person name="Griggs A."/>
            <person name="Gujja S."/>
            <person name="Hansen M."/>
            <person name="Howarth C."/>
            <person name="Imamovic A."/>
            <person name="Ireland A."/>
            <person name="Larimer J."/>
            <person name="McCowan C."/>
            <person name="Murphy C."/>
            <person name="Pearson M."/>
            <person name="Poon T.W."/>
            <person name="Priest M."/>
            <person name="Roberts A."/>
            <person name="Saif S."/>
            <person name="Shea T."/>
            <person name="Sisk P."/>
            <person name="Sykes S."/>
            <person name="Wortman J."/>
            <person name="Nusbaum C."/>
            <person name="Birren B."/>
        </authorList>
    </citation>
    <scope>NUCLEOTIDE SEQUENCE [LARGE SCALE GENOMIC DNA]</scope>
    <source>
        <strain evidence="4 5">CBS 119918</strain>
    </source>
</reference>
<organism evidence="4 5">
    <name type="scientific">Exophiala aquamarina CBS 119918</name>
    <dbReference type="NCBI Taxonomy" id="1182545"/>
    <lineage>
        <taxon>Eukaryota</taxon>
        <taxon>Fungi</taxon>
        <taxon>Dikarya</taxon>
        <taxon>Ascomycota</taxon>
        <taxon>Pezizomycotina</taxon>
        <taxon>Eurotiomycetes</taxon>
        <taxon>Chaetothyriomycetidae</taxon>
        <taxon>Chaetothyriales</taxon>
        <taxon>Herpotrichiellaceae</taxon>
        <taxon>Exophiala</taxon>
    </lineage>
</organism>